<evidence type="ECO:0000259" key="8">
    <source>
        <dbReference type="SMART" id="SM00576"/>
    </source>
</evidence>
<dbReference type="GO" id="GO:0046982">
    <property type="term" value="F:protein heterodimerization activity"/>
    <property type="evidence" value="ECO:0007669"/>
    <property type="project" value="InterPro"/>
</dbReference>
<dbReference type="InterPro" id="IPR037818">
    <property type="entry name" value="TAF8"/>
</dbReference>
<dbReference type="InterPro" id="IPR009072">
    <property type="entry name" value="Histone-fold"/>
</dbReference>
<comment type="similarity">
    <text evidence="2">Belongs to the TAF8 family.</text>
</comment>
<dbReference type="KEGG" id="spu:592563"/>
<reference evidence="10" key="1">
    <citation type="submission" date="2015-02" db="EMBL/GenBank/DDBJ databases">
        <title>Genome sequencing for Strongylocentrotus purpuratus.</title>
        <authorList>
            <person name="Murali S."/>
            <person name="Liu Y."/>
            <person name="Vee V."/>
            <person name="English A."/>
            <person name="Wang M."/>
            <person name="Skinner E."/>
            <person name="Han Y."/>
            <person name="Muzny D.M."/>
            <person name="Worley K.C."/>
            <person name="Gibbs R.A."/>
        </authorList>
    </citation>
    <scope>NUCLEOTIDE SEQUENCE</scope>
</reference>
<sequence length="285" mass="31744">MTSTDNSQLAASHRRALLVAVAATCSEAGFTTGDEDCLETLAEIMQSYITELGQSSRAYCELACRSLPMVTDIGMAMSQSGVDASELKQFARRKNKIIIPKQDRLRPTSDPSGLQVGQRNKHPSYIYDHLPAFPDSHTYIQTPTFKPQDNDYKTVREKAASQRRDVERALTRFIAKTGDNQTLFPGDSNLFPLIACTPSPVPYLDALIPSEHDVLEEPEENQTLEGDMKSADESEEKRDSGDAEGKPKGTEDDGGSTPAKRRHDPEVIDNPFLREPKRPRYKKKK</sequence>
<dbReference type="Pfam" id="PF07524">
    <property type="entry name" value="Bromo_TP"/>
    <property type="match status" value="1"/>
</dbReference>
<evidence type="ECO:0000256" key="1">
    <source>
        <dbReference type="ARBA" id="ARBA00004123"/>
    </source>
</evidence>
<name>A0A7M7PCM2_STRPU</name>
<protein>
    <recommendedName>
        <fullName evidence="3">Transcription initiation factor TFIID subunit 8</fullName>
    </recommendedName>
</protein>
<evidence type="ECO:0000256" key="7">
    <source>
        <dbReference type="SAM" id="MobiDB-lite"/>
    </source>
</evidence>
<dbReference type="CTD" id="129685"/>
<dbReference type="OMA" id="SAHNYCE"/>
<dbReference type="CDD" id="cd08049">
    <property type="entry name" value="TAF8"/>
    <property type="match status" value="1"/>
</dbReference>
<keyword evidence="4" id="KW-0805">Transcription regulation</keyword>
<evidence type="ECO:0000256" key="5">
    <source>
        <dbReference type="ARBA" id="ARBA00023163"/>
    </source>
</evidence>
<dbReference type="GO" id="GO:0005669">
    <property type="term" value="C:transcription factor TFIID complex"/>
    <property type="evidence" value="ECO:0000318"/>
    <property type="project" value="GO_Central"/>
</dbReference>
<evidence type="ECO:0000256" key="2">
    <source>
        <dbReference type="ARBA" id="ARBA00008767"/>
    </source>
</evidence>
<feature type="compositionally biased region" description="Basic and acidic residues" evidence="7">
    <location>
        <begin position="226"/>
        <end position="251"/>
    </location>
</feature>
<reference evidence="9" key="2">
    <citation type="submission" date="2021-01" db="UniProtKB">
        <authorList>
            <consortium name="EnsemblMetazoa"/>
        </authorList>
    </citation>
    <scope>IDENTIFICATION</scope>
</reference>
<dbReference type="Proteomes" id="UP000007110">
    <property type="component" value="Unassembled WGS sequence"/>
</dbReference>
<accession>A0A7M7PCM2</accession>
<keyword evidence="10" id="KW-1185">Reference proteome</keyword>
<dbReference type="InterPro" id="IPR019473">
    <property type="entry name" value="TFIID_su8_C"/>
</dbReference>
<dbReference type="SMART" id="SM00576">
    <property type="entry name" value="BTP"/>
    <property type="match status" value="1"/>
</dbReference>
<feature type="region of interest" description="Disordered" evidence="7">
    <location>
        <begin position="216"/>
        <end position="285"/>
    </location>
</feature>
<dbReference type="OrthoDB" id="2193813at2759"/>
<organism evidence="9 10">
    <name type="scientific">Strongylocentrotus purpuratus</name>
    <name type="common">Purple sea urchin</name>
    <dbReference type="NCBI Taxonomy" id="7668"/>
    <lineage>
        <taxon>Eukaryota</taxon>
        <taxon>Metazoa</taxon>
        <taxon>Echinodermata</taxon>
        <taxon>Eleutherozoa</taxon>
        <taxon>Echinozoa</taxon>
        <taxon>Echinoidea</taxon>
        <taxon>Euechinoidea</taxon>
        <taxon>Echinacea</taxon>
        <taxon>Camarodonta</taxon>
        <taxon>Echinidea</taxon>
        <taxon>Strongylocentrotidae</taxon>
        <taxon>Strongylocentrotus</taxon>
    </lineage>
</organism>
<evidence type="ECO:0000256" key="6">
    <source>
        <dbReference type="ARBA" id="ARBA00023242"/>
    </source>
</evidence>
<dbReference type="EnsemblMetazoa" id="XM_030993556">
    <property type="protein sequence ID" value="XP_030849416"/>
    <property type="gene ID" value="LOC592563"/>
</dbReference>
<evidence type="ECO:0000313" key="10">
    <source>
        <dbReference type="Proteomes" id="UP000007110"/>
    </source>
</evidence>
<comment type="subcellular location">
    <subcellularLocation>
        <location evidence="1">Nucleus</location>
    </subcellularLocation>
</comment>
<keyword evidence="5" id="KW-0804">Transcription</keyword>
<dbReference type="CDD" id="cd22918">
    <property type="entry name" value="HFD_TAF8"/>
    <property type="match status" value="1"/>
</dbReference>
<evidence type="ECO:0000256" key="3">
    <source>
        <dbReference type="ARBA" id="ARBA00017307"/>
    </source>
</evidence>
<dbReference type="InParanoid" id="A0A7M7PCM2"/>
<dbReference type="PANTHER" id="PTHR46469:SF1">
    <property type="entry name" value="TRANSCRIPTION INITIATION FACTOR TFIID SUBUNIT 8"/>
    <property type="match status" value="1"/>
</dbReference>
<dbReference type="InterPro" id="IPR006565">
    <property type="entry name" value="BTP"/>
</dbReference>
<proteinExistence type="inferred from homology"/>
<dbReference type="RefSeq" id="XP_030849416.1">
    <property type="nucleotide sequence ID" value="XM_030993556.1"/>
</dbReference>
<evidence type="ECO:0000313" key="9">
    <source>
        <dbReference type="EnsemblMetazoa" id="XP_030849416"/>
    </source>
</evidence>
<dbReference type="FunCoup" id="A0A7M7PCM2">
    <property type="interactions" value="1290"/>
</dbReference>
<feature type="domain" description="Bromodomain associated" evidence="8">
    <location>
        <begin position="10"/>
        <end position="86"/>
    </location>
</feature>
<dbReference type="GeneID" id="592563"/>
<dbReference type="Gene3D" id="1.10.20.10">
    <property type="entry name" value="Histone, subunit A"/>
    <property type="match status" value="1"/>
</dbReference>
<keyword evidence="6" id="KW-0539">Nucleus</keyword>
<dbReference type="AlphaFoldDB" id="A0A7M7PCM2"/>
<evidence type="ECO:0000256" key="4">
    <source>
        <dbReference type="ARBA" id="ARBA00023015"/>
    </source>
</evidence>
<dbReference type="PANTHER" id="PTHR46469">
    <property type="entry name" value="TRANSCRIPTION INITIATION FACTOR TFIID SUBUNIT 8"/>
    <property type="match status" value="1"/>
</dbReference>
<dbReference type="GO" id="GO:0006367">
    <property type="term" value="P:transcription initiation at RNA polymerase II promoter"/>
    <property type="evidence" value="ECO:0000318"/>
    <property type="project" value="GO_Central"/>
</dbReference>
<dbReference type="Pfam" id="PF10406">
    <property type="entry name" value="TAF8_C"/>
    <property type="match status" value="1"/>
</dbReference>